<evidence type="ECO:0000313" key="2">
    <source>
        <dbReference type="Proteomes" id="UP001176961"/>
    </source>
</evidence>
<keyword evidence="2" id="KW-1185">Reference proteome</keyword>
<organism evidence="1 2">
    <name type="scientific">Cylicocyclus nassatus</name>
    <name type="common">Nematode worm</name>
    <dbReference type="NCBI Taxonomy" id="53992"/>
    <lineage>
        <taxon>Eukaryota</taxon>
        <taxon>Metazoa</taxon>
        <taxon>Ecdysozoa</taxon>
        <taxon>Nematoda</taxon>
        <taxon>Chromadorea</taxon>
        <taxon>Rhabditida</taxon>
        <taxon>Rhabditina</taxon>
        <taxon>Rhabditomorpha</taxon>
        <taxon>Strongyloidea</taxon>
        <taxon>Strongylidae</taxon>
        <taxon>Cylicocyclus</taxon>
    </lineage>
</organism>
<dbReference type="Gene3D" id="3.20.20.80">
    <property type="entry name" value="Glycosidases"/>
    <property type="match status" value="1"/>
</dbReference>
<evidence type="ECO:0000313" key="1">
    <source>
        <dbReference type="EMBL" id="CAJ0591061.1"/>
    </source>
</evidence>
<dbReference type="GO" id="GO:0015929">
    <property type="term" value="F:hexosaminidase activity"/>
    <property type="evidence" value="ECO:0007669"/>
    <property type="project" value="InterPro"/>
</dbReference>
<dbReference type="AlphaFoldDB" id="A0AA36DPM4"/>
<sequence length="322" mass="37949">MFPYEGALGEIKNGNAYTHDEALDILRHAKSLKLSVIPLVQTIGHLEWILKTKNFAEFCENPDYPLVMKLHSEVGMPYVHIGADEAYIMGECPADLRILPNYANNKKRLVFDYLKKVAKNITLQYPQTKVIIWHDEFENVNDTLVKQYDLDRLVTPVVWYYQPDLATKLPKYKWKQLARSFSSVWGASAFKGHEVRDVIRDFMLIKQQHDNAMTSEEAEYLQPYQVQLNASSSYGIRKFENMYENYLQRLDEMISLLRFSMQELFYEDVFFEFMADYIESFYSDLESRLKNVRAINSRKVYPPRPWFQSKGALDYHSSVYMK</sequence>
<accession>A0AA36DPM4</accession>
<dbReference type="PANTHER" id="PTHR21040">
    <property type="entry name" value="BCDNA.GH04120"/>
    <property type="match status" value="1"/>
</dbReference>
<name>A0AA36DPM4_CYLNA</name>
<dbReference type="InterPro" id="IPR017853">
    <property type="entry name" value="GH"/>
</dbReference>
<gene>
    <name evidence="1" type="ORF">CYNAS_LOCUS3044</name>
</gene>
<dbReference type="PANTHER" id="PTHR21040:SF8">
    <property type="entry name" value="BCDNA.GH04120"/>
    <property type="match status" value="1"/>
</dbReference>
<dbReference type="EMBL" id="CATQJL010000001">
    <property type="protein sequence ID" value="CAJ0591061.1"/>
    <property type="molecule type" value="Genomic_DNA"/>
</dbReference>
<reference evidence="1" key="1">
    <citation type="submission" date="2023-07" db="EMBL/GenBank/DDBJ databases">
        <authorList>
            <consortium name="CYATHOMIX"/>
        </authorList>
    </citation>
    <scope>NUCLEOTIDE SEQUENCE</scope>
    <source>
        <strain evidence="1">N/A</strain>
    </source>
</reference>
<comment type="caution">
    <text evidence="1">The sequence shown here is derived from an EMBL/GenBank/DDBJ whole genome shotgun (WGS) entry which is preliminary data.</text>
</comment>
<proteinExistence type="predicted"/>
<dbReference type="SUPFAM" id="SSF51445">
    <property type="entry name" value="(Trans)glycosidases"/>
    <property type="match status" value="1"/>
</dbReference>
<evidence type="ECO:0008006" key="3">
    <source>
        <dbReference type="Google" id="ProtNLM"/>
    </source>
</evidence>
<protein>
    <recommendedName>
        <fullName evidence="3">Beta-N-acetylhexosaminidase</fullName>
    </recommendedName>
</protein>
<dbReference type="InterPro" id="IPR038901">
    <property type="entry name" value="HEXDC-like"/>
</dbReference>
<dbReference type="Proteomes" id="UP001176961">
    <property type="component" value="Unassembled WGS sequence"/>
</dbReference>